<dbReference type="AlphaFoldDB" id="A0A4V1AWH3"/>
<evidence type="ECO:0000313" key="4">
    <source>
        <dbReference type="EMBL" id="QBQ56635.1"/>
    </source>
</evidence>
<proteinExistence type="predicted"/>
<evidence type="ECO:0000259" key="3">
    <source>
        <dbReference type="Pfam" id="PF04234"/>
    </source>
</evidence>
<dbReference type="GO" id="GO:0042597">
    <property type="term" value="C:periplasmic space"/>
    <property type="evidence" value="ECO:0007669"/>
    <property type="project" value="InterPro"/>
</dbReference>
<dbReference type="Pfam" id="PF04234">
    <property type="entry name" value="CopC"/>
    <property type="match status" value="1"/>
</dbReference>
<name>A0A4V1AWH3_9GAMM</name>
<dbReference type="OrthoDB" id="5568545at2"/>
<accession>A0A4V1AWH3</accession>
<organism evidence="4 5">
    <name type="scientific">Nitrosococcus wardiae</name>
    <dbReference type="NCBI Taxonomy" id="1814290"/>
    <lineage>
        <taxon>Bacteria</taxon>
        <taxon>Pseudomonadati</taxon>
        <taxon>Pseudomonadota</taxon>
        <taxon>Gammaproteobacteria</taxon>
        <taxon>Chromatiales</taxon>
        <taxon>Chromatiaceae</taxon>
        <taxon>Nitrosococcus</taxon>
    </lineage>
</organism>
<dbReference type="InterPro" id="IPR014756">
    <property type="entry name" value="Ig_E-set"/>
</dbReference>
<dbReference type="GO" id="GO:0046688">
    <property type="term" value="P:response to copper ion"/>
    <property type="evidence" value="ECO:0007669"/>
    <property type="project" value="InterPro"/>
</dbReference>
<reference evidence="4 5" key="1">
    <citation type="submission" date="2019-03" db="EMBL/GenBank/DDBJ databases">
        <title>The genome sequence of Nitrosococcus wardiae strain D1FHST reveals the archetypal metabolic capacity of ammonia-oxidizing Gammaproteobacteria.</title>
        <authorList>
            <person name="Wang L."/>
            <person name="Lim C.K."/>
            <person name="Hanson T.E."/>
            <person name="Dang H."/>
            <person name="Klotz M.G."/>
        </authorList>
    </citation>
    <scope>NUCLEOTIDE SEQUENCE [LARGE SCALE GENOMIC DNA]</scope>
    <source>
        <strain evidence="4 5">D1FHS</strain>
    </source>
</reference>
<dbReference type="GO" id="GO:0005507">
    <property type="term" value="F:copper ion binding"/>
    <property type="evidence" value="ECO:0007669"/>
    <property type="project" value="InterPro"/>
</dbReference>
<dbReference type="Proteomes" id="UP000294325">
    <property type="component" value="Chromosome"/>
</dbReference>
<dbReference type="InterPro" id="IPR007348">
    <property type="entry name" value="CopC_dom"/>
</dbReference>
<protein>
    <submittedName>
        <fullName evidence="4">Copper resistance protein CopC</fullName>
    </submittedName>
</protein>
<evidence type="ECO:0000313" key="5">
    <source>
        <dbReference type="Proteomes" id="UP000294325"/>
    </source>
</evidence>
<sequence length="109" mass="11944">MTAAWGHAVIVESSPADQEVLAQVPEAIVLRFNVSIEKSFAQASLWGTKDRLKKLSIPESNFALEADPARLYIPLPSLAPGPYQVRYKILATDGHTTEGVIRFIISVPQ</sequence>
<dbReference type="SUPFAM" id="SSF81296">
    <property type="entry name" value="E set domains"/>
    <property type="match status" value="1"/>
</dbReference>
<dbReference type="EMBL" id="CP038033">
    <property type="protein sequence ID" value="QBQ56635.1"/>
    <property type="molecule type" value="Genomic_DNA"/>
</dbReference>
<feature type="domain" description="CopC" evidence="3">
    <location>
        <begin position="7"/>
        <end position="103"/>
    </location>
</feature>
<keyword evidence="5" id="KW-1185">Reference proteome</keyword>
<dbReference type="InterPro" id="IPR014755">
    <property type="entry name" value="Cu-Rt/internalin_Ig-like"/>
</dbReference>
<dbReference type="KEGG" id="nwr:E3U44_17095"/>
<gene>
    <name evidence="4" type="ORF">E3U44_17095</name>
</gene>
<dbReference type="Gene3D" id="2.60.40.1220">
    <property type="match status" value="1"/>
</dbReference>
<keyword evidence="2" id="KW-0186">Copper</keyword>
<evidence type="ECO:0000256" key="1">
    <source>
        <dbReference type="ARBA" id="ARBA00022729"/>
    </source>
</evidence>
<keyword evidence="1" id="KW-0732">Signal</keyword>
<evidence type="ECO:0000256" key="2">
    <source>
        <dbReference type="ARBA" id="ARBA00023008"/>
    </source>
</evidence>